<sequence length="1121" mass="120463">MVLLVMISLAMLSLSTIQLRSSEAGRDAEEAKTNARMALMMAIAELQKTTGADTRITAPADALSTSDAQTSKHVRQLTGVWRSWEGLDHDTSTGRPIAPDYDIKGAADQSGSGNGRFLRWLISDDTQDLYDPSNPPALDETSETVPLLAAGTLPSGSDQEVHVVPTEISNDNGRGAVAWWIQGENTKVRLKPTTAPVSTTEAVDQMVVSPGPSGDAFSIEDSSETDKALTQPSLTLVKNSSSSGAADPAEFFHDLTAHSKGLLTNNANGGWKRDLSIFTESFAAISEPFPSLTLEPGEVYEASKQHVGAGAGSALIYPWGNQTSVYPDAVSWSALVEYMTQYRRVQSSGNPITKVPLYSSKTHTDWIDKVRHLPVLARAHLVVSLTAREDTASSTYVPSILITPVITLWNPYSIALDTSNYNNMQFALSDVACPVNFQFKVGADSVTKDLAKIVAHATNNSSNMTCYIPIASPNLWLPGEVRVFSPQGNAIANKNIKSKITFVEGYRPDSGLSYKLLNNANRYYPAQPGTVQYSVGKATMDATFTGPNVKGTGLYFTQKLGTGSNASTTNVQNMLDTDDAQRMLGEEVVLTATSSASLSSLASSPQPVLSVIMGLRYGRDTNPNRDNIMVNGIHNMNPTVGFIVGGAAEADEQDMQARFDGFPYNIQLYAVNSYADPGMPSGITDDLEGYIGSGFGASDGLANLVLLEIPSRPLRTIGALQHFNVNACDDAGPYTLNALGNSRTSPFIESDEIRVKPVGGGAEYGHDHSYAINHVMMDDWFVSSITPGMNDWSANQSRSMEDVYADHLSGSEPLPNHYYTPANAMGVSDAAGEAADFLSYEDAWQKVAAELEVTGMFNVNSTSELAWAMLLKRNFSGGDGPGVLTLNDSTPGNASASASLVENSGTPFPRTLISSDSSAGAGGYTELTQPRRFTDEQIMALAREIVAEVKKRGPFLSLSEFYNRQLSGDSDLAQAGAVESALMRLAEGGSSENPFRDLQTIFTDTASSVTPTGSPLTYPFPAAAEGNPAYGFPGWTRQADVLRPLSGILTARDDTFVIRAYGASKDDSGKVLAEAWCEAVVQRTAEFVDGSDKYALPSDDEQSYGRRYEVKKFRWMNPNEI</sequence>
<gene>
    <name evidence="1" type="ORF">JIN83_04650</name>
</gene>
<proteinExistence type="predicted"/>
<evidence type="ECO:0000313" key="2">
    <source>
        <dbReference type="Proteomes" id="UP000634206"/>
    </source>
</evidence>
<dbReference type="EMBL" id="JAENIG010000002">
    <property type="protein sequence ID" value="MBK1854233.1"/>
    <property type="molecule type" value="Genomic_DNA"/>
</dbReference>
<name>A0AAE2V8X7_9BACT</name>
<reference evidence="1" key="1">
    <citation type="submission" date="2021-01" db="EMBL/GenBank/DDBJ databases">
        <title>Modified the classification status of verrucomicrobia.</title>
        <authorList>
            <person name="Feng X."/>
        </authorList>
    </citation>
    <scope>NUCLEOTIDE SEQUENCE</scope>
    <source>
        <strain evidence="1">5K15</strain>
    </source>
</reference>
<accession>A0AAE2V8X7</accession>
<dbReference type="Proteomes" id="UP000634206">
    <property type="component" value="Unassembled WGS sequence"/>
</dbReference>
<organism evidence="1 2">
    <name type="scientific">Oceaniferula flava</name>
    <dbReference type="NCBI Taxonomy" id="2800421"/>
    <lineage>
        <taxon>Bacteria</taxon>
        <taxon>Pseudomonadati</taxon>
        <taxon>Verrucomicrobiota</taxon>
        <taxon>Verrucomicrobiia</taxon>
        <taxon>Verrucomicrobiales</taxon>
        <taxon>Verrucomicrobiaceae</taxon>
        <taxon>Oceaniferula</taxon>
    </lineage>
</organism>
<protein>
    <submittedName>
        <fullName evidence="1">Uncharacterized protein</fullName>
    </submittedName>
</protein>
<evidence type="ECO:0000313" key="1">
    <source>
        <dbReference type="EMBL" id="MBK1854233.1"/>
    </source>
</evidence>
<keyword evidence="2" id="KW-1185">Reference proteome</keyword>
<dbReference type="AlphaFoldDB" id="A0AAE2V8X7"/>
<dbReference type="RefSeq" id="WP_309488838.1">
    <property type="nucleotide sequence ID" value="NZ_JAENIG010000002.1"/>
</dbReference>
<comment type="caution">
    <text evidence="1">The sequence shown here is derived from an EMBL/GenBank/DDBJ whole genome shotgun (WGS) entry which is preliminary data.</text>
</comment>